<reference evidence="1 2" key="1">
    <citation type="submission" date="2020-09" db="EMBL/GenBank/DDBJ databases">
        <title>De no assembly of potato wild relative species, Solanum commersonii.</title>
        <authorList>
            <person name="Cho K."/>
        </authorList>
    </citation>
    <scope>NUCLEOTIDE SEQUENCE [LARGE SCALE GENOMIC DNA]</scope>
    <source>
        <strain evidence="1">LZ3.2</strain>
        <tissue evidence="1">Leaf</tissue>
    </source>
</reference>
<comment type="caution">
    <text evidence="1">The sequence shown here is derived from an EMBL/GenBank/DDBJ whole genome shotgun (WGS) entry which is preliminary data.</text>
</comment>
<dbReference type="OrthoDB" id="1718094at2759"/>
<organism evidence="1 2">
    <name type="scientific">Solanum commersonii</name>
    <name type="common">Commerson's wild potato</name>
    <name type="synonym">Commerson's nightshade</name>
    <dbReference type="NCBI Taxonomy" id="4109"/>
    <lineage>
        <taxon>Eukaryota</taxon>
        <taxon>Viridiplantae</taxon>
        <taxon>Streptophyta</taxon>
        <taxon>Embryophyta</taxon>
        <taxon>Tracheophyta</taxon>
        <taxon>Spermatophyta</taxon>
        <taxon>Magnoliopsida</taxon>
        <taxon>eudicotyledons</taxon>
        <taxon>Gunneridae</taxon>
        <taxon>Pentapetalae</taxon>
        <taxon>asterids</taxon>
        <taxon>lamiids</taxon>
        <taxon>Solanales</taxon>
        <taxon>Solanaceae</taxon>
        <taxon>Solanoideae</taxon>
        <taxon>Solaneae</taxon>
        <taxon>Solanum</taxon>
    </lineage>
</organism>
<dbReference type="AlphaFoldDB" id="A0A9J5ZYB3"/>
<evidence type="ECO:0000313" key="1">
    <source>
        <dbReference type="EMBL" id="KAG5617265.1"/>
    </source>
</evidence>
<gene>
    <name evidence="1" type="ORF">H5410_017089</name>
</gene>
<name>A0A9J5ZYB3_SOLCO</name>
<evidence type="ECO:0000313" key="2">
    <source>
        <dbReference type="Proteomes" id="UP000824120"/>
    </source>
</evidence>
<protein>
    <submittedName>
        <fullName evidence="1">Uncharacterized protein</fullName>
    </submittedName>
</protein>
<dbReference type="EMBL" id="JACXVP010000003">
    <property type="protein sequence ID" value="KAG5617265.1"/>
    <property type="molecule type" value="Genomic_DNA"/>
</dbReference>
<dbReference type="Proteomes" id="UP000824120">
    <property type="component" value="Chromosome 3"/>
</dbReference>
<accession>A0A9J5ZYB3</accession>
<sequence length="163" mass="18190">MWDLTPDTDLLKELPEEYTFETALADLIDNSLQAVWSKSIDQRRLIRALPVALNTTLKKEGISLPYDPRVTILNAPVKTKQEYIGFYPVAIASPKGRQNAIITCLLCLSLPLCNFLLCMNHQLDSPSGSPQFPHNNRGHYLSGLRSYGVFAFIFPEGVGKAPQ</sequence>
<proteinExistence type="predicted"/>
<keyword evidence="2" id="KW-1185">Reference proteome</keyword>